<keyword evidence="1" id="KW-1133">Transmembrane helix</keyword>
<dbReference type="AlphaFoldDB" id="A0A7W7ZK92"/>
<keyword evidence="1" id="KW-0812">Transmembrane</keyword>
<keyword evidence="1" id="KW-0472">Membrane</keyword>
<sequence length="129" mass="14111">MRVSEAWDQNAPEVFVPYHGNQEGYGHVFFVLTMVEGAIAVALPWLDLRFIAHSARGGHHVWLALATNVLCLAAMSGFLRVYRALSKQITQGGPDASHLDNIRMTMASATSSMVFAGLALHMCGAWIVR</sequence>
<feature type="transmembrane region" description="Helical" evidence="1">
    <location>
        <begin position="25"/>
        <end position="48"/>
    </location>
</feature>
<organism evidence="2 3">
    <name type="scientific">Granulicella aggregans</name>
    <dbReference type="NCBI Taxonomy" id="474949"/>
    <lineage>
        <taxon>Bacteria</taxon>
        <taxon>Pseudomonadati</taxon>
        <taxon>Acidobacteriota</taxon>
        <taxon>Terriglobia</taxon>
        <taxon>Terriglobales</taxon>
        <taxon>Acidobacteriaceae</taxon>
        <taxon>Granulicella</taxon>
    </lineage>
</organism>
<protein>
    <submittedName>
        <fullName evidence="2">Uncharacterized protein</fullName>
    </submittedName>
</protein>
<feature type="transmembrane region" description="Helical" evidence="1">
    <location>
        <begin position="102"/>
        <end position="128"/>
    </location>
</feature>
<feature type="transmembrane region" description="Helical" evidence="1">
    <location>
        <begin position="60"/>
        <end position="82"/>
    </location>
</feature>
<proteinExistence type="predicted"/>
<evidence type="ECO:0000313" key="3">
    <source>
        <dbReference type="Proteomes" id="UP000540989"/>
    </source>
</evidence>
<reference evidence="2 3" key="1">
    <citation type="submission" date="2020-08" db="EMBL/GenBank/DDBJ databases">
        <title>Genomic Encyclopedia of Type Strains, Phase IV (KMG-V): Genome sequencing to study the core and pangenomes of soil and plant-associated prokaryotes.</title>
        <authorList>
            <person name="Whitman W."/>
        </authorList>
    </citation>
    <scope>NUCLEOTIDE SEQUENCE [LARGE SCALE GENOMIC DNA]</scope>
    <source>
        <strain evidence="2 3">M8UP14</strain>
    </source>
</reference>
<accession>A0A7W7ZK92</accession>
<keyword evidence="3" id="KW-1185">Reference proteome</keyword>
<gene>
    <name evidence="2" type="ORF">HDF16_006053</name>
</gene>
<name>A0A7W7ZK92_9BACT</name>
<evidence type="ECO:0000313" key="2">
    <source>
        <dbReference type="EMBL" id="MBB5061317.1"/>
    </source>
</evidence>
<comment type="caution">
    <text evidence="2">The sequence shown here is derived from an EMBL/GenBank/DDBJ whole genome shotgun (WGS) entry which is preliminary data.</text>
</comment>
<evidence type="ECO:0000256" key="1">
    <source>
        <dbReference type="SAM" id="Phobius"/>
    </source>
</evidence>
<dbReference type="EMBL" id="JACHIP010000036">
    <property type="protein sequence ID" value="MBB5061317.1"/>
    <property type="molecule type" value="Genomic_DNA"/>
</dbReference>
<dbReference type="Proteomes" id="UP000540989">
    <property type="component" value="Unassembled WGS sequence"/>
</dbReference>